<comment type="similarity">
    <text evidence="1 2">Belongs to the anti-sigma-factor antagonist family.</text>
</comment>
<dbReference type="InterPro" id="IPR036513">
    <property type="entry name" value="STAS_dom_sf"/>
</dbReference>
<sequence>MSDAHLTGATTTSAEGPTVVIGSVNDHTVVSVRGEVDMATAPDLQQALTQVTAEPGFRVVVDFTGTTFIDSSGIGALIGVHRSVAAGSGRLRLVVPPSPVRKVFELTRLTEVFEISDDVTTATRD</sequence>
<gene>
    <name evidence="4" type="ORF">P4R38_05625</name>
</gene>
<dbReference type="InterPro" id="IPR002645">
    <property type="entry name" value="STAS_dom"/>
</dbReference>
<dbReference type="Pfam" id="PF01740">
    <property type="entry name" value="STAS"/>
    <property type="match status" value="1"/>
</dbReference>
<dbReference type="PROSITE" id="PS50801">
    <property type="entry name" value="STAS"/>
    <property type="match status" value="1"/>
</dbReference>
<dbReference type="SUPFAM" id="SSF52091">
    <property type="entry name" value="SpoIIaa-like"/>
    <property type="match status" value="1"/>
</dbReference>
<dbReference type="EMBL" id="JAROAV010000021">
    <property type="protein sequence ID" value="MDF8263719.1"/>
    <property type="molecule type" value="Genomic_DNA"/>
</dbReference>
<evidence type="ECO:0000259" key="3">
    <source>
        <dbReference type="PROSITE" id="PS50801"/>
    </source>
</evidence>
<dbReference type="InterPro" id="IPR003658">
    <property type="entry name" value="Anti-sigma_ant"/>
</dbReference>
<name>A0ABT6C445_9MICO</name>
<comment type="caution">
    <text evidence="4">The sequence shown here is derived from an EMBL/GenBank/DDBJ whole genome shotgun (WGS) entry which is preliminary data.</text>
</comment>
<organism evidence="4 5">
    <name type="scientific">Luteipulveratus flavus</name>
    <dbReference type="NCBI Taxonomy" id="3031728"/>
    <lineage>
        <taxon>Bacteria</taxon>
        <taxon>Bacillati</taxon>
        <taxon>Actinomycetota</taxon>
        <taxon>Actinomycetes</taxon>
        <taxon>Micrococcales</taxon>
        <taxon>Dermacoccaceae</taxon>
        <taxon>Luteipulveratus</taxon>
    </lineage>
</organism>
<dbReference type="PANTHER" id="PTHR33495:SF2">
    <property type="entry name" value="ANTI-SIGMA FACTOR ANTAGONIST TM_1081-RELATED"/>
    <property type="match status" value="1"/>
</dbReference>
<dbReference type="NCBIfam" id="TIGR00377">
    <property type="entry name" value="ant_ant_sig"/>
    <property type="match status" value="1"/>
</dbReference>
<evidence type="ECO:0000313" key="5">
    <source>
        <dbReference type="Proteomes" id="UP001528912"/>
    </source>
</evidence>
<dbReference type="CDD" id="cd07043">
    <property type="entry name" value="STAS_anti-anti-sigma_factors"/>
    <property type="match status" value="1"/>
</dbReference>
<dbReference type="Proteomes" id="UP001528912">
    <property type="component" value="Unassembled WGS sequence"/>
</dbReference>
<dbReference type="PANTHER" id="PTHR33495">
    <property type="entry name" value="ANTI-SIGMA FACTOR ANTAGONIST TM_1081-RELATED-RELATED"/>
    <property type="match status" value="1"/>
</dbReference>
<feature type="domain" description="STAS" evidence="3">
    <location>
        <begin position="17"/>
        <end position="125"/>
    </location>
</feature>
<evidence type="ECO:0000256" key="2">
    <source>
        <dbReference type="RuleBase" id="RU003749"/>
    </source>
</evidence>
<dbReference type="Gene3D" id="3.30.750.24">
    <property type="entry name" value="STAS domain"/>
    <property type="match status" value="1"/>
</dbReference>
<evidence type="ECO:0000256" key="1">
    <source>
        <dbReference type="ARBA" id="ARBA00009013"/>
    </source>
</evidence>
<dbReference type="RefSeq" id="WP_275240714.1">
    <property type="nucleotide sequence ID" value="NZ_JARFJC010000049.1"/>
</dbReference>
<reference evidence="4 5" key="1">
    <citation type="submission" date="2023-03" db="EMBL/GenBank/DDBJ databases">
        <title>YIM 133296 draft genome.</title>
        <authorList>
            <person name="Xiong L."/>
        </authorList>
    </citation>
    <scope>NUCLEOTIDE SEQUENCE [LARGE SCALE GENOMIC DNA]</scope>
    <source>
        <strain evidence="4 5">YIM 133296</strain>
    </source>
</reference>
<evidence type="ECO:0000313" key="4">
    <source>
        <dbReference type="EMBL" id="MDF8263719.1"/>
    </source>
</evidence>
<accession>A0ABT6C445</accession>
<proteinExistence type="inferred from homology"/>
<keyword evidence="5" id="KW-1185">Reference proteome</keyword>
<protein>
    <recommendedName>
        <fullName evidence="2">Anti-sigma factor antagonist</fullName>
    </recommendedName>
</protein>